<feature type="region of interest" description="Disordered" evidence="19">
    <location>
        <begin position="728"/>
        <end position="764"/>
    </location>
</feature>
<keyword evidence="18" id="KW-0175">Coiled coil</keyword>
<keyword evidence="8" id="KW-0479">Metal-binding</keyword>
<dbReference type="PROSITE" id="PS50004">
    <property type="entry name" value="C2"/>
    <property type="match status" value="2"/>
</dbReference>
<dbReference type="GO" id="GO:0001786">
    <property type="term" value="F:phosphatidylserine binding"/>
    <property type="evidence" value="ECO:0007669"/>
    <property type="project" value="TreeGrafter"/>
</dbReference>
<dbReference type="FunFam" id="1.20.5.350:FF:000002">
    <property type="entry name" value="troponin I, fast skeletal muscle"/>
    <property type="match status" value="1"/>
</dbReference>
<dbReference type="Gene3D" id="2.60.40.150">
    <property type="entry name" value="C2 domain"/>
    <property type="match status" value="2"/>
</dbReference>
<dbReference type="GO" id="GO:0048488">
    <property type="term" value="P:synaptic vesicle endocytosis"/>
    <property type="evidence" value="ECO:0007669"/>
    <property type="project" value="TreeGrafter"/>
</dbReference>
<evidence type="ECO:0000313" key="23">
    <source>
        <dbReference type="Proteomes" id="UP001295444"/>
    </source>
</evidence>
<comment type="cofactor">
    <cofactor evidence="1">
        <name>Ca(2+)</name>
        <dbReference type="ChEBI" id="CHEBI:29108"/>
    </cofactor>
</comment>
<gene>
    <name evidence="22" type="ORF">PECUL_23A024900</name>
</gene>
<dbReference type="GO" id="GO:0030424">
    <property type="term" value="C:axon"/>
    <property type="evidence" value="ECO:0007669"/>
    <property type="project" value="TreeGrafter"/>
</dbReference>
<organism evidence="22 23">
    <name type="scientific">Pelobates cultripes</name>
    <name type="common">Western spadefoot toad</name>
    <dbReference type="NCBI Taxonomy" id="61616"/>
    <lineage>
        <taxon>Eukaryota</taxon>
        <taxon>Metazoa</taxon>
        <taxon>Chordata</taxon>
        <taxon>Craniata</taxon>
        <taxon>Vertebrata</taxon>
        <taxon>Euteleostomi</taxon>
        <taxon>Amphibia</taxon>
        <taxon>Batrachia</taxon>
        <taxon>Anura</taxon>
        <taxon>Pelobatoidea</taxon>
        <taxon>Pelobatidae</taxon>
        <taxon>Pelobates</taxon>
    </lineage>
</organism>
<dbReference type="CDD" id="cd08402">
    <property type="entry name" value="C2B_Synaptotagmin-1"/>
    <property type="match status" value="1"/>
</dbReference>
<keyword evidence="12" id="KW-0007">Acetylation</keyword>
<dbReference type="PANTHER" id="PTHR10024">
    <property type="entry name" value="SYNAPTOTAGMIN"/>
    <property type="match status" value="1"/>
</dbReference>
<evidence type="ECO:0000256" key="9">
    <source>
        <dbReference type="ARBA" id="ARBA00022737"/>
    </source>
</evidence>
<name>A0AAD1WRH8_PELCU</name>
<dbReference type="GO" id="GO:0048791">
    <property type="term" value="P:calcium ion-regulated exocytosis of neurotransmitter"/>
    <property type="evidence" value="ECO:0007669"/>
    <property type="project" value="TreeGrafter"/>
</dbReference>
<accession>A0AAD1WRH8</accession>
<dbReference type="SUPFAM" id="SSF49562">
    <property type="entry name" value="C2 domain (Calcium/lipid-binding domain, CaLB)"/>
    <property type="match status" value="2"/>
</dbReference>
<comment type="similarity">
    <text evidence="6">Belongs to the troponin I family.</text>
</comment>
<comment type="function">
    <text evidence="2">Troponin I is the inhibitory subunit of troponin, the thin filament regulatory complex which confers calcium-sensitivity to striated muscle actomyosin ATPase activity.</text>
</comment>
<dbReference type="FunFam" id="2.60.40.150:FF:000016">
    <property type="entry name" value="Synaptotagmin 1"/>
    <property type="match status" value="1"/>
</dbReference>
<dbReference type="CDD" id="cd08385">
    <property type="entry name" value="C2A_Synaptotagmin-1-5-6-9-10"/>
    <property type="match status" value="1"/>
</dbReference>
<dbReference type="PRINTS" id="PR00360">
    <property type="entry name" value="C2DOMAIN"/>
</dbReference>
<keyword evidence="15" id="KW-0514">Muscle protein</keyword>
<evidence type="ECO:0000256" key="15">
    <source>
        <dbReference type="ARBA" id="ARBA00023179"/>
    </source>
</evidence>
<evidence type="ECO:0000256" key="7">
    <source>
        <dbReference type="ARBA" id="ARBA00022692"/>
    </source>
</evidence>
<evidence type="ECO:0000256" key="12">
    <source>
        <dbReference type="ARBA" id="ARBA00022990"/>
    </source>
</evidence>
<dbReference type="InterPro" id="IPR000008">
    <property type="entry name" value="C2_dom"/>
</dbReference>
<evidence type="ECO:0000256" key="14">
    <source>
        <dbReference type="ARBA" id="ARBA00023136"/>
    </source>
</evidence>
<dbReference type="GO" id="GO:0005886">
    <property type="term" value="C:plasma membrane"/>
    <property type="evidence" value="ECO:0007669"/>
    <property type="project" value="TreeGrafter"/>
</dbReference>
<feature type="compositionally biased region" description="Basic and acidic residues" evidence="19">
    <location>
        <begin position="319"/>
        <end position="329"/>
    </location>
</feature>
<dbReference type="InterPro" id="IPR035892">
    <property type="entry name" value="C2_domain_sf"/>
</dbReference>
<dbReference type="Gene3D" id="6.10.250.180">
    <property type="match status" value="1"/>
</dbReference>
<feature type="compositionally biased region" description="Acidic residues" evidence="19">
    <location>
        <begin position="728"/>
        <end position="747"/>
    </location>
</feature>
<proteinExistence type="inferred from homology"/>
<feature type="domain" description="C2" evidence="21">
    <location>
        <begin position="582"/>
        <end position="715"/>
    </location>
</feature>
<protein>
    <submittedName>
        <fullName evidence="22">Synaptotagmin-5 isoform X2</fullName>
    </submittedName>
</protein>
<dbReference type="GO" id="GO:0005509">
    <property type="term" value="F:calcium ion binding"/>
    <property type="evidence" value="ECO:0007669"/>
    <property type="project" value="TreeGrafter"/>
</dbReference>
<evidence type="ECO:0000256" key="17">
    <source>
        <dbReference type="ARBA" id="ARBA00023329"/>
    </source>
</evidence>
<reference evidence="22" key="1">
    <citation type="submission" date="2022-03" db="EMBL/GenBank/DDBJ databases">
        <authorList>
            <person name="Alioto T."/>
            <person name="Alioto T."/>
            <person name="Gomez Garrido J."/>
        </authorList>
    </citation>
    <scope>NUCLEOTIDE SEQUENCE</scope>
</reference>
<keyword evidence="23" id="KW-1185">Reference proteome</keyword>
<sequence>MVFELLLMVKSNVPMVPCQVQPDVEDLDPSLLDDEKDDKPREKLGKLQYSLDYDFQTGQINQTTLMTIRVPGLHVDGSVSPSLDKVYNLSANKDLHSTGRRPHTLSGSFRGSLRLCIQHSQSESKSSVLSVDNLQFYSYGTDALKLIKIKLCFFNGVFSAWILETWIEQPLMKREESGLLGCTALPFLLMSIGSPGNLIITGLMTRTVRRTLIFPLSSLYVLLLFYCDQCGMKKKACFISRALSVLFLYNPLNVGIPFSRLTRTHAIHGVIAHSDNTDRHLMELAAEILAIPQDHSTPSGNLVEKAVQGKMGMSSSMNPERRSAMKPTEHPPVSPDLHQNVTDMPTKHNVFSDIKDKFMNELSKLPIPPWALATILIVAGLLLVCCCFCICKKCCGKKKKGKKGKDKVKAQINMKEVKDLGKSYIDKVQPDVEDLDPSLLDDEKDDKPREKLGKLQYSLDYDFQTGQLVVGIIQAADLPALDIGGTSDPYVKVFLMPDKKKKYETKVHRKTLNPTFNEQFTFKIPYAELGGKTLVMSVYDFDRFSKHDAIGEARVHMNTVDLAHVIEEWQDLQSAEKEEQEKLGDICFSLRYVPTAGKLTVIVLEAKNLKKMDVGGLSDPYVKIHLMQNGKRLKKKKTTIKKNTLNPYYNESFSFEVPFEQIQKVQVVLTVLDYDKLGKNEAIGKIFVGCNATGTELRHWSDMLANPRRPIAQWHTLQVSVPLEEVTYEEEEEEEYVEEEAEEEEKEEVVKPEPPKPAPPVAAPPLIRRRSSANYRSYATEPQIKRKPKITASRKLQLKSLMLQIAKSDLEREEEERAREKERYLSETFPPLQLSGMSFSELQDLCKEFHAKIDVVDEERYDLEVKVNKNITEIEDLNQKIFDLRGKFKRPPLRRVRLSADAMMRALLGTKHKVSMDLRANLKQVKQAKKDDADKDIREVGDWRKNVDALSGMEGRKKKFETTGAVQA</sequence>
<dbReference type="GO" id="GO:0031045">
    <property type="term" value="C:dense core granule"/>
    <property type="evidence" value="ECO:0007669"/>
    <property type="project" value="TreeGrafter"/>
</dbReference>
<evidence type="ECO:0000256" key="2">
    <source>
        <dbReference type="ARBA" id="ARBA00001988"/>
    </source>
</evidence>
<dbReference type="SMART" id="SM00239">
    <property type="entry name" value="C2"/>
    <property type="match status" value="2"/>
</dbReference>
<evidence type="ECO:0000313" key="22">
    <source>
        <dbReference type="EMBL" id="CAH2319147.1"/>
    </source>
</evidence>
<dbReference type="GO" id="GO:0005861">
    <property type="term" value="C:troponin complex"/>
    <property type="evidence" value="ECO:0007669"/>
    <property type="project" value="InterPro"/>
</dbReference>
<dbReference type="InterPro" id="IPR038077">
    <property type="entry name" value="Troponin_sf"/>
</dbReference>
<dbReference type="InterPro" id="IPR001565">
    <property type="entry name" value="Synaptotagmin"/>
</dbReference>
<dbReference type="GO" id="GO:0042584">
    <property type="term" value="C:chromaffin granule membrane"/>
    <property type="evidence" value="ECO:0007669"/>
    <property type="project" value="UniProtKB-SubCell"/>
</dbReference>
<evidence type="ECO:0000256" key="19">
    <source>
        <dbReference type="SAM" id="MobiDB-lite"/>
    </source>
</evidence>
<evidence type="ECO:0000256" key="5">
    <source>
        <dbReference type="ARBA" id="ARBA00006996"/>
    </source>
</evidence>
<keyword evidence="17" id="KW-0968">Cytoplasmic vesicle</keyword>
<evidence type="ECO:0000256" key="10">
    <source>
        <dbReference type="ARBA" id="ARBA00022837"/>
    </source>
</evidence>
<evidence type="ECO:0000256" key="20">
    <source>
        <dbReference type="SAM" id="Phobius"/>
    </source>
</evidence>
<comment type="similarity">
    <text evidence="5">Belongs to the synaptotagmin family.</text>
</comment>
<keyword evidence="7 20" id="KW-0812">Transmembrane</keyword>
<dbReference type="InterPro" id="IPR001978">
    <property type="entry name" value="Troponin"/>
</dbReference>
<dbReference type="Gene3D" id="1.20.5.350">
    <property type="match status" value="1"/>
</dbReference>
<feature type="domain" description="C2" evidence="21">
    <location>
        <begin position="451"/>
        <end position="570"/>
    </location>
</feature>
<evidence type="ECO:0000256" key="6">
    <source>
        <dbReference type="ARBA" id="ARBA00009930"/>
    </source>
</evidence>
<dbReference type="PRINTS" id="PR00399">
    <property type="entry name" value="SYNAPTOTAGMN"/>
</dbReference>
<dbReference type="FunFam" id="2.60.40.150:FF:000007">
    <property type="entry name" value="Synaptotagmin 1"/>
    <property type="match status" value="1"/>
</dbReference>
<evidence type="ECO:0000256" key="11">
    <source>
        <dbReference type="ARBA" id="ARBA00022989"/>
    </source>
</evidence>
<keyword evidence="13" id="KW-0770">Synapse</keyword>
<evidence type="ECO:0000256" key="13">
    <source>
        <dbReference type="ARBA" id="ARBA00023018"/>
    </source>
</evidence>
<dbReference type="CDD" id="cd21342">
    <property type="entry name" value="Syt1_2_N"/>
    <property type="match status" value="1"/>
</dbReference>
<dbReference type="SUPFAM" id="SSF90250">
    <property type="entry name" value="Troponin coil-coiled subunits"/>
    <property type="match status" value="1"/>
</dbReference>
<evidence type="ECO:0000256" key="1">
    <source>
        <dbReference type="ARBA" id="ARBA00001913"/>
    </source>
</evidence>
<dbReference type="GO" id="GO:0003779">
    <property type="term" value="F:actin binding"/>
    <property type="evidence" value="ECO:0007669"/>
    <property type="project" value="UniProtKB-KW"/>
</dbReference>
<evidence type="ECO:0000256" key="16">
    <source>
        <dbReference type="ARBA" id="ARBA00023203"/>
    </source>
</evidence>
<dbReference type="Pfam" id="PF00168">
    <property type="entry name" value="C2"/>
    <property type="match status" value="2"/>
</dbReference>
<keyword evidence="14 20" id="KW-0472">Membrane</keyword>
<evidence type="ECO:0000256" key="4">
    <source>
        <dbReference type="ARBA" id="ARBA00004349"/>
    </source>
</evidence>
<dbReference type="EMBL" id="OW240921">
    <property type="protein sequence ID" value="CAH2319147.1"/>
    <property type="molecule type" value="Genomic_DNA"/>
</dbReference>
<dbReference type="AlphaFoldDB" id="A0AAD1WRH8"/>
<dbReference type="GO" id="GO:0030672">
    <property type="term" value="C:synaptic vesicle membrane"/>
    <property type="evidence" value="ECO:0007669"/>
    <property type="project" value="UniProtKB-SubCell"/>
</dbReference>
<keyword evidence="16" id="KW-0009">Actin-binding</keyword>
<dbReference type="Pfam" id="PF00992">
    <property type="entry name" value="Troponin"/>
    <property type="match status" value="1"/>
</dbReference>
<keyword evidence="9" id="KW-0677">Repeat</keyword>
<feature type="coiled-coil region" evidence="18">
    <location>
        <begin position="796"/>
        <end position="827"/>
    </location>
</feature>
<dbReference type="GO" id="GO:0005544">
    <property type="term" value="F:calcium-dependent phospholipid binding"/>
    <property type="evidence" value="ECO:0007669"/>
    <property type="project" value="TreeGrafter"/>
</dbReference>
<evidence type="ECO:0000256" key="8">
    <source>
        <dbReference type="ARBA" id="ARBA00022723"/>
    </source>
</evidence>
<keyword evidence="11 20" id="KW-1133">Transmembrane helix</keyword>
<keyword evidence="10" id="KW-0106">Calcium</keyword>
<evidence type="ECO:0000256" key="18">
    <source>
        <dbReference type="SAM" id="Coils"/>
    </source>
</evidence>
<dbReference type="GO" id="GO:0030276">
    <property type="term" value="F:clathrin binding"/>
    <property type="evidence" value="ECO:0007669"/>
    <property type="project" value="TreeGrafter"/>
</dbReference>
<dbReference type="Proteomes" id="UP001295444">
    <property type="component" value="Chromosome 10"/>
</dbReference>
<dbReference type="PANTHER" id="PTHR10024:SF282">
    <property type="entry name" value="SYNAPTOTAGMIN-5"/>
    <property type="match status" value="1"/>
</dbReference>
<comment type="subcellular location">
    <subcellularLocation>
        <location evidence="4">Cytoplasmic vesicle</location>
        <location evidence="4">Secretory vesicle</location>
        <location evidence="4">Chromaffin granule membrane</location>
        <topology evidence="4">Single-pass membrane protein</topology>
    </subcellularLocation>
    <subcellularLocation>
        <location evidence="3">Cytoplasmic vesicle</location>
        <location evidence="3">Secretory vesicle</location>
        <location evidence="3">Synaptic vesicle membrane</location>
        <topology evidence="3">Single-pass membrane protein</topology>
    </subcellularLocation>
</comment>
<dbReference type="GO" id="GO:0000149">
    <property type="term" value="F:SNARE binding"/>
    <property type="evidence" value="ECO:0007669"/>
    <property type="project" value="TreeGrafter"/>
</dbReference>
<feature type="transmembrane region" description="Helical" evidence="20">
    <location>
        <begin position="370"/>
        <end position="391"/>
    </location>
</feature>
<evidence type="ECO:0000259" key="21">
    <source>
        <dbReference type="PROSITE" id="PS50004"/>
    </source>
</evidence>
<evidence type="ECO:0000256" key="3">
    <source>
        <dbReference type="ARBA" id="ARBA00004254"/>
    </source>
</evidence>
<feature type="region of interest" description="Disordered" evidence="19">
    <location>
        <begin position="313"/>
        <end position="344"/>
    </location>
</feature>